<dbReference type="InterPro" id="IPR000595">
    <property type="entry name" value="cNMP-bd_dom"/>
</dbReference>
<dbReference type="PANTHER" id="PTHR24567">
    <property type="entry name" value="CRP FAMILY TRANSCRIPTIONAL REGULATORY PROTEIN"/>
    <property type="match status" value="1"/>
</dbReference>
<evidence type="ECO:0000259" key="1">
    <source>
        <dbReference type="PROSITE" id="PS50042"/>
    </source>
</evidence>
<comment type="caution">
    <text evidence="2">The sequence shown here is derived from an EMBL/GenBank/DDBJ whole genome shotgun (WGS) entry which is preliminary data.</text>
</comment>
<dbReference type="PROSITE" id="PS50042">
    <property type="entry name" value="CNMP_BINDING_3"/>
    <property type="match status" value="1"/>
</dbReference>
<dbReference type="CDD" id="cd00038">
    <property type="entry name" value="CAP_ED"/>
    <property type="match status" value="1"/>
</dbReference>
<evidence type="ECO:0000313" key="3">
    <source>
        <dbReference type="Proteomes" id="UP000540656"/>
    </source>
</evidence>
<dbReference type="EMBL" id="JACCAA010000001">
    <property type="protein sequence ID" value="NYG58413.1"/>
    <property type="molecule type" value="Genomic_DNA"/>
</dbReference>
<dbReference type="InterPro" id="IPR018488">
    <property type="entry name" value="cNMP-bd_CS"/>
</dbReference>
<gene>
    <name evidence="2" type="ORF">BJ980_001336</name>
</gene>
<keyword evidence="3" id="KW-1185">Reference proteome</keyword>
<dbReference type="Proteomes" id="UP000540656">
    <property type="component" value="Unassembled WGS sequence"/>
</dbReference>
<dbReference type="InterPro" id="IPR018490">
    <property type="entry name" value="cNMP-bd_dom_sf"/>
</dbReference>
<dbReference type="GO" id="GO:0005829">
    <property type="term" value="C:cytosol"/>
    <property type="evidence" value="ECO:0007669"/>
    <property type="project" value="TreeGrafter"/>
</dbReference>
<name>A0A7Y9S1J0_9ACTN</name>
<dbReference type="SUPFAM" id="SSF51206">
    <property type="entry name" value="cAMP-binding domain-like"/>
    <property type="match status" value="1"/>
</dbReference>
<dbReference type="Gene3D" id="2.60.120.10">
    <property type="entry name" value="Jelly Rolls"/>
    <property type="match status" value="1"/>
</dbReference>
<sequence>MTHIADKLTHKELELLHAHGTRVTVPQGWSLMWERTPADKAYLIVAGEVAIRRNNVEVARLGPGEVVGEMAVVNQKLRTATVVAATPLEVIHFTAEAVTEMCERIPALHEVLTATAQERLTPA</sequence>
<reference evidence="2 3" key="1">
    <citation type="submission" date="2020-07" db="EMBL/GenBank/DDBJ databases">
        <title>Sequencing the genomes of 1000 actinobacteria strains.</title>
        <authorList>
            <person name="Klenk H.-P."/>
        </authorList>
    </citation>
    <scope>NUCLEOTIDE SEQUENCE [LARGE SCALE GENOMIC DNA]</scope>
    <source>
        <strain evidence="2 3">DSM 23819</strain>
    </source>
</reference>
<protein>
    <submittedName>
        <fullName evidence="2">CRP-like cAMP-binding protein</fullName>
    </submittedName>
</protein>
<feature type="domain" description="Cyclic nucleotide-binding" evidence="1">
    <location>
        <begin position="1"/>
        <end position="90"/>
    </location>
</feature>
<dbReference type="SMART" id="SM00100">
    <property type="entry name" value="cNMP"/>
    <property type="match status" value="1"/>
</dbReference>
<proteinExistence type="predicted"/>
<organism evidence="2 3">
    <name type="scientific">Nocardioides daedukensis</name>
    <dbReference type="NCBI Taxonomy" id="634462"/>
    <lineage>
        <taxon>Bacteria</taxon>
        <taxon>Bacillati</taxon>
        <taxon>Actinomycetota</taxon>
        <taxon>Actinomycetes</taxon>
        <taxon>Propionibacteriales</taxon>
        <taxon>Nocardioidaceae</taxon>
        <taxon>Nocardioides</taxon>
    </lineage>
</organism>
<dbReference type="Pfam" id="PF00027">
    <property type="entry name" value="cNMP_binding"/>
    <property type="match status" value="1"/>
</dbReference>
<evidence type="ECO:0000313" key="2">
    <source>
        <dbReference type="EMBL" id="NYG58413.1"/>
    </source>
</evidence>
<dbReference type="PANTHER" id="PTHR24567:SF74">
    <property type="entry name" value="HTH-TYPE TRANSCRIPTIONAL REGULATOR ARCR"/>
    <property type="match status" value="1"/>
</dbReference>
<accession>A0A7Y9S1J0</accession>
<dbReference type="GO" id="GO:0003700">
    <property type="term" value="F:DNA-binding transcription factor activity"/>
    <property type="evidence" value="ECO:0007669"/>
    <property type="project" value="TreeGrafter"/>
</dbReference>
<dbReference type="PROSITE" id="PS00889">
    <property type="entry name" value="CNMP_BINDING_2"/>
    <property type="match status" value="1"/>
</dbReference>
<dbReference type="AlphaFoldDB" id="A0A7Y9S1J0"/>
<dbReference type="RefSeq" id="WP_179501579.1">
    <property type="nucleotide sequence ID" value="NZ_JACCAA010000001.1"/>
</dbReference>
<dbReference type="InterPro" id="IPR050397">
    <property type="entry name" value="Env_Response_Regulators"/>
</dbReference>
<dbReference type="InterPro" id="IPR014710">
    <property type="entry name" value="RmlC-like_jellyroll"/>
</dbReference>